<evidence type="ECO:0000259" key="6">
    <source>
        <dbReference type="PROSITE" id="PS50960"/>
    </source>
</evidence>
<dbReference type="GeneTree" id="ENSGT00940000161513"/>
<dbReference type="SMART" id="SM00674">
    <property type="entry name" value="CENPB"/>
    <property type="match status" value="1"/>
</dbReference>
<feature type="domain" description="HTH psq-type" evidence="6">
    <location>
        <begin position="10"/>
        <end position="61"/>
    </location>
</feature>
<reference evidence="8 9" key="1">
    <citation type="journal article" date="2007" name="Nature">
        <title>Genome of the marsupial Monodelphis domestica reveals innovation in non-coding sequences.</title>
        <authorList>
            <person name="Mikkelsen T.S."/>
            <person name="Wakefield M.J."/>
            <person name="Aken B."/>
            <person name="Amemiya C.T."/>
            <person name="Chang J.L."/>
            <person name="Duke S."/>
            <person name="Garber M."/>
            <person name="Gentles A.J."/>
            <person name="Goodstadt L."/>
            <person name="Heger A."/>
            <person name="Jurka J."/>
            <person name="Kamal M."/>
            <person name="Mauceli E."/>
            <person name="Searle S.M."/>
            <person name="Sharpe T."/>
            <person name="Baker M.L."/>
            <person name="Batzer M.A."/>
            <person name="Benos P.V."/>
            <person name="Belov K."/>
            <person name="Clamp M."/>
            <person name="Cook A."/>
            <person name="Cuff J."/>
            <person name="Das R."/>
            <person name="Davidow L."/>
            <person name="Deakin J.E."/>
            <person name="Fazzari M.J."/>
            <person name="Glass J.L."/>
            <person name="Grabherr M."/>
            <person name="Greally J.M."/>
            <person name="Gu W."/>
            <person name="Hore T.A."/>
            <person name="Huttley G.A."/>
            <person name="Kleber M."/>
            <person name="Jirtle R.L."/>
            <person name="Koina E."/>
            <person name="Lee J.T."/>
            <person name="Mahony S."/>
            <person name="Marra M.A."/>
            <person name="Miller R.D."/>
            <person name="Nicholls R.D."/>
            <person name="Oda M."/>
            <person name="Papenfuss A.T."/>
            <person name="Parra Z.E."/>
            <person name="Pollock D.D."/>
            <person name="Ray D.A."/>
            <person name="Schein J.E."/>
            <person name="Speed T.P."/>
            <person name="Thompson K."/>
            <person name="VandeBerg J.L."/>
            <person name="Wade C.M."/>
            <person name="Walker J.A."/>
            <person name="Waters P.D."/>
            <person name="Webber C."/>
            <person name="Weidman J.R."/>
            <person name="Xie X."/>
            <person name="Zody M.C."/>
            <person name="Baldwin J."/>
            <person name="Abdouelleil A."/>
            <person name="Abdulkadir J."/>
            <person name="Abebe A."/>
            <person name="Abera B."/>
            <person name="Abreu J."/>
            <person name="Acer S.C."/>
            <person name="Aftuck L."/>
            <person name="Alexander A."/>
            <person name="An P."/>
            <person name="Anderson E."/>
            <person name="Anderson S."/>
            <person name="Arachi H."/>
            <person name="Azer M."/>
            <person name="Bachantsang P."/>
            <person name="Barry A."/>
            <person name="Bayul T."/>
            <person name="Berlin A."/>
            <person name="Bessette D."/>
            <person name="Bloom T."/>
            <person name="Bloom T."/>
            <person name="Boguslavskiy L."/>
            <person name="Bonnet C."/>
            <person name="Boukhgalter B."/>
            <person name="Bourzgui I."/>
            <person name="Brown A."/>
            <person name="Cahill P."/>
            <person name="Channer S."/>
            <person name="Cheshatsang Y."/>
            <person name="Chuda L."/>
            <person name="Citroen M."/>
            <person name="Collymore A."/>
            <person name="Cooke P."/>
            <person name="Costello M."/>
            <person name="D'Aco K."/>
            <person name="Daza R."/>
            <person name="De Haan G."/>
            <person name="DeGray S."/>
            <person name="DeMaso C."/>
            <person name="Dhargay N."/>
            <person name="Dooley K."/>
            <person name="Dooley E."/>
            <person name="Doricent M."/>
            <person name="Dorje P."/>
            <person name="Dorjee K."/>
            <person name="Dupes A."/>
            <person name="Elong R."/>
            <person name="Falk J."/>
            <person name="Farina A."/>
            <person name="Faro S."/>
            <person name="Ferguson D."/>
            <person name="Fisher S."/>
            <person name="Foley C.D."/>
            <person name="Franke A."/>
            <person name="Friedrich D."/>
            <person name="Gadbois L."/>
            <person name="Gearin G."/>
            <person name="Gearin C.R."/>
            <person name="Giannoukos G."/>
            <person name="Goode T."/>
            <person name="Graham J."/>
            <person name="Grandbois E."/>
            <person name="Grewal S."/>
            <person name="Gyaltsen K."/>
            <person name="Hafez N."/>
            <person name="Hagos B."/>
            <person name="Hall J."/>
            <person name="Henson C."/>
            <person name="Hollinger A."/>
            <person name="Honan T."/>
            <person name="Huard M.D."/>
            <person name="Hughes L."/>
            <person name="Hurhula B."/>
            <person name="Husby M.E."/>
            <person name="Kamat A."/>
            <person name="Kanga B."/>
            <person name="Kashin S."/>
            <person name="Khazanovich D."/>
            <person name="Kisner P."/>
            <person name="Lance K."/>
            <person name="Lara M."/>
            <person name="Lee W."/>
            <person name="Lennon N."/>
            <person name="Letendre F."/>
            <person name="LeVine R."/>
            <person name="Lipovsky A."/>
            <person name="Liu X."/>
            <person name="Liu J."/>
            <person name="Liu S."/>
            <person name="Lokyitsang T."/>
            <person name="Lokyitsang Y."/>
            <person name="Lubonja R."/>
            <person name="Lui A."/>
            <person name="MacDonald P."/>
            <person name="Magnisalis V."/>
            <person name="Maru K."/>
            <person name="Matthews C."/>
            <person name="McCusker W."/>
            <person name="McDonough S."/>
            <person name="Mehta T."/>
            <person name="Meldrim J."/>
            <person name="Meneus L."/>
            <person name="Mihai O."/>
            <person name="Mihalev A."/>
            <person name="Mihova T."/>
            <person name="Mittelman R."/>
            <person name="Mlenga V."/>
            <person name="Montmayeur A."/>
            <person name="Mulrain L."/>
            <person name="Navidi A."/>
            <person name="Naylor J."/>
            <person name="Negash T."/>
            <person name="Nguyen T."/>
            <person name="Nguyen N."/>
            <person name="Nicol R."/>
            <person name="Norbu C."/>
            <person name="Norbu N."/>
            <person name="Novod N."/>
            <person name="O'Neill B."/>
            <person name="Osman S."/>
            <person name="Markiewicz E."/>
            <person name="Oyono O.L."/>
            <person name="Patti C."/>
            <person name="Phunkhang P."/>
            <person name="Pierre F."/>
            <person name="Priest M."/>
            <person name="Raghuraman S."/>
            <person name="Rege F."/>
            <person name="Reyes R."/>
            <person name="Rise C."/>
            <person name="Rogov P."/>
            <person name="Ross K."/>
            <person name="Ryan E."/>
            <person name="Settipalli S."/>
            <person name="Shea T."/>
            <person name="Sherpa N."/>
            <person name="Shi L."/>
            <person name="Shih D."/>
            <person name="Sparrow T."/>
            <person name="Spaulding J."/>
            <person name="Stalker J."/>
            <person name="Stange-Thomann N."/>
            <person name="Stavropoulos S."/>
            <person name="Stone C."/>
            <person name="Strader C."/>
            <person name="Tesfaye S."/>
            <person name="Thomson T."/>
            <person name="Thoulutsang Y."/>
            <person name="Thoulutsang D."/>
            <person name="Topham K."/>
            <person name="Topping I."/>
            <person name="Tsamla T."/>
            <person name="Vassiliev H."/>
            <person name="Vo A."/>
            <person name="Wangchuk T."/>
            <person name="Wangdi T."/>
            <person name="Weiand M."/>
            <person name="Wilkinson J."/>
            <person name="Wilson A."/>
            <person name="Yadav S."/>
            <person name="Young G."/>
            <person name="Yu Q."/>
            <person name="Zembek L."/>
            <person name="Zhong D."/>
            <person name="Zimmer A."/>
            <person name="Zwirko Z."/>
            <person name="Jaffe D.B."/>
            <person name="Alvarez P."/>
            <person name="Brockman W."/>
            <person name="Butler J."/>
            <person name="Chin C."/>
            <person name="Gnerre S."/>
            <person name="MacCallum I."/>
            <person name="Graves J.A."/>
            <person name="Ponting C.P."/>
            <person name="Breen M."/>
            <person name="Samollow P.B."/>
            <person name="Lander E.S."/>
            <person name="Lindblad-Toh K."/>
        </authorList>
    </citation>
    <scope>NUCLEOTIDE SEQUENCE [LARGE SCALE GENOMIC DNA]</scope>
</reference>
<sequence length="534" mass="61283">MLCHSQNLKMSGKRKRVVLTIKDKLDIIKKLEEGSSSKQLSVIYGIGETTVRDIRKNKEKIITYASSSDSTSLLAKRKSMKPSMYEELDRAMLEWFNQQRAKGNPVSGPICAKRAEFFFYALGMDGDFNPSAGWLTRFKQRHSIREINIRGEKLNGDENVVDAFCSHFREFFKRENLHPEQIYNADETGLFWKCLPTRTSAAKGKFTASGRKLIEERVTVMCCANATGLHKLKLCVVGKAKKPRSFKGTDTSNLPVSYFSQKGAWMDLSIFRQWFDKIFVPQVREYLRSKGLQEKAVLLLDNSPTHPNENVLRSDDGQIFVKYLPPNVASLIQPMDQGVIAIMKRHYRAGLLQNNLEEGNDLKMFWKKLTLLDALYEISMAWNMVKPVTITRAWNKIFPGNEEKESLDFDEEEISAAALATILQHTQGCEKMDTDNIERWFEVDSTEPGYKVLTDSEIIRRAQGQTDESSENEEEEIELIPEKNINHAAALKWTENLLDYLEQQGDMILPDKLVIRKLRATIRNKQKMTMNPTQ</sequence>
<dbReference type="Ensembl" id="ENSMODT00000035600.2">
    <property type="protein sequence ID" value="ENSMODP00000034014.2"/>
    <property type="gene ID" value="ENSMODG00000024414.2"/>
</dbReference>
<evidence type="ECO:0000313" key="9">
    <source>
        <dbReference type="Proteomes" id="UP000002280"/>
    </source>
</evidence>
<comment type="subcellular location">
    <subcellularLocation>
        <location evidence="1 5">Nucleus</location>
    </subcellularLocation>
</comment>
<dbReference type="Proteomes" id="UP000002280">
    <property type="component" value="Chromosome 4"/>
</dbReference>
<reference evidence="8" key="3">
    <citation type="submission" date="2025-09" db="UniProtKB">
        <authorList>
            <consortium name="Ensembl"/>
        </authorList>
    </citation>
    <scope>IDENTIFICATION</scope>
</reference>
<dbReference type="KEGG" id="mdo:100012938"/>
<dbReference type="InterPro" id="IPR036388">
    <property type="entry name" value="WH-like_DNA-bd_sf"/>
</dbReference>
<evidence type="ECO:0000259" key="7">
    <source>
        <dbReference type="PROSITE" id="PS51253"/>
    </source>
</evidence>
<dbReference type="OrthoDB" id="125347at2759"/>
<dbReference type="PANTHER" id="PTHR19303">
    <property type="entry name" value="TRANSPOSON"/>
    <property type="match status" value="1"/>
</dbReference>
<dbReference type="STRING" id="13616.ENSMODP00000034014"/>
<dbReference type="HOGENOM" id="CLU_018294_1_1_1"/>
<reference evidence="8" key="2">
    <citation type="submission" date="2025-08" db="UniProtKB">
        <authorList>
            <consortium name="Ensembl"/>
        </authorList>
    </citation>
    <scope>IDENTIFICATION</scope>
</reference>
<name>F7GFT2_MONDO</name>
<evidence type="ECO:0000313" key="8">
    <source>
        <dbReference type="Ensembl" id="ENSMODP00000034014.2"/>
    </source>
</evidence>
<dbReference type="Pfam" id="PF03221">
    <property type="entry name" value="HTH_Tnp_Tc5"/>
    <property type="match status" value="1"/>
</dbReference>
<dbReference type="InterPro" id="IPR006600">
    <property type="entry name" value="HTH_CenpB_DNA-bd_dom"/>
</dbReference>
<dbReference type="InParanoid" id="F7GFT2"/>
<dbReference type="Bgee" id="ENSMODG00000024414">
    <property type="expression patterns" value="Expressed in ovary and 20 other cell types or tissues"/>
</dbReference>
<evidence type="ECO:0000256" key="4">
    <source>
        <dbReference type="ARBA" id="ARBA00023242"/>
    </source>
</evidence>
<accession>F7GFT2</accession>
<dbReference type="GeneID" id="100012938"/>
<dbReference type="PROSITE" id="PS51253">
    <property type="entry name" value="HTH_CENPB"/>
    <property type="match status" value="1"/>
</dbReference>
<dbReference type="InterPro" id="IPR007889">
    <property type="entry name" value="HTH_Psq"/>
</dbReference>
<feature type="domain" description="HTH CENPB-type" evidence="7">
    <location>
        <begin position="76"/>
        <end position="148"/>
    </location>
</feature>
<keyword evidence="3 5" id="KW-0238">DNA-binding</keyword>
<keyword evidence="9" id="KW-1185">Reference proteome</keyword>
<dbReference type="RefSeq" id="XP_001367318.2">
    <property type="nucleotide sequence ID" value="XM_001367281.4"/>
</dbReference>
<dbReference type="eggNOG" id="KOG3105">
    <property type="taxonomic scope" value="Eukaryota"/>
</dbReference>
<feature type="DNA-binding region" description="H-T-H motif" evidence="5">
    <location>
        <begin position="37"/>
        <end position="57"/>
    </location>
</feature>
<dbReference type="PROSITE" id="PS50960">
    <property type="entry name" value="HTH_PSQ"/>
    <property type="match status" value="1"/>
</dbReference>
<dbReference type="AlphaFoldDB" id="F7GFT2"/>
<dbReference type="InterPro" id="IPR004875">
    <property type="entry name" value="DDE_SF_endonuclease_dom"/>
</dbReference>
<gene>
    <name evidence="8" type="primary">JRKL</name>
</gene>
<evidence type="ECO:0000256" key="5">
    <source>
        <dbReference type="PROSITE-ProRule" id="PRU00320"/>
    </source>
</evidence>
<evidence type="ECO:0000256" key="1">
    <source>
        <dbReference type="ARBA" id="ARBA00004123"/>
    </source>
</evidence>
<dbReference type="Pfam" id="PF04218">
    <property type="entry name" value="CENP-B_N"/>
    <property type="match status" value="1"/>
</dbReference>
<dbReference type="Pfam" id="PF03184">
    <property type="entry name" value="DDE_1"/>
    <property type="match status" value="1"/>
</dbReference>
<protein>
    <submittedName>
        <fullName evidence="8">JRK like</fullName>
    </submittedName>
</protein>
<evidence type="ECO:0000256" key="3">
    <source>
        <dbReference type="ARBA" id="ARBA00023125"/>
    </source>
</evidence>
<dbReference type="OMA" id="SRAWKQI"/>
<comment type="similarity">
    <text evidence="2">Belongs to the tigger transposable element derived protein family.</text>
</comment>
<dbReference type="Gene3D" id="1.10.10.10">
    <property type="entry name" value="Winged helix-like DNA-binding domain superfamily/Winged helix DNA-binding domain"/>
    <property type="match status" value="1"/>
</dbReference>
<proteinExistence type="inferred from homology"/>
<organism evidence="8 9">
    <name type="scientific">Monodelphis domestica</name>
    <name type="common">Gray short-tailed opossum</name>
    <dbReference type="NCBI Taxonomy" id="13616"/>
    <lineage>
        <taxon>Eukaryota</taxon>
        <taxon>Metazoa</taxon>
        <taxon>Chordata</taxon>
        <taxon>Craniata</taxon>
        <taxon>Vertebrata</taxon>
        <taxon>Euteleostomi</taxon>
        <taxon>Mammalia</taxon>
        <taxon>Metatheria</taxon>
        <taxon>Didelphimorphia</taxon>
        <taxon>Didelphidae</taxon>
        <taxon>Monodelphis</taxon>
    </lineage>
</organism>
<evidence type="ECO:0000256" key="2">
    <source>
        <dbReference type="ARBA" id="ARBA00010881"/>
    </source>
</evidence>
<dbReference type="SUPFAM" id="SSF46689">
    <property type="entry name" value="Homeodomain-like"/>
    <property type="match status" value="2"/>
</dbReference>
<dbReference type="Gene3D" id="1.10.10.60">
    <property type="entry name" value="Homeodomain-like"/>
    <property type="match status" value="1"/>
</dbReference>
<dbReference type="GO" id="GO:0005634">
    <property type="term" value="C:nucleus"/>
    <property type="evidence" value="ECO:0000318"/>
    <property type="project" value="GO_Central"/>
</dbReference>
<dbReference type="GO" id="GO:0003677">
    <property type="term" value="F:DNA binding"/>
    <property type="evidence" value="ECO:0000318"/>
    <property type="project" value="GO_Central"/>
</dbReference>
<dbReference type="InterPro" id="IPR009057">
    <property type="entry name" value="Homeodomain-like_sf"/>
</dbReference>
<dbReference type="FunCoup" id="F7GFT2">
    <property type="interactions" value="1536"/>
</dbReference>
<dbReference type="CTD" id="8690"/>
<keyword evidence="4 5" id="KW-0539">Nucleus</keyword>
<dbReference type="PANTHER" id="PTHR19303:SF16">
    <property type="entry name" value="JERKY PROTEIN HOMOLOG-LIKE"/>
    <property type="match status" value="1"/>
</dbReference>
<dbReference type="InterPro" id="IPR050863">
    <property type="entry name" value="CenT-Element_Derived"/>
</dbReference>